<evidence type="ECO:0000313" key="1">
    <source>
        <dbReference type="EMBL" id="TFK63431.1"/>
    </source>
</evidence>
<sequence length="168" mass="18967">MSLGSYEMAREIARRASSSLEDFALDPHPRGDENLWQWVSQLLSGLAHPENLEELQIPYSLATHEPPEGEEDYIWKELDKLLSSFTPPTNGDPTGHRKFSNLKRLRICPFAFPSVVNSKLRPQRLAELLPSLLPQMWQSGVLGVSFSSVLVLGFVEDSDCWYHSVDDG</sequence>
<dbReference type="EMBL" id="ML208523">
    <property type="protein sequence ID" value="TFK63431.1"/>
    <property type="molecule type" value="Genomic_DNA"/>
</dbReference>
<protein>
    <submittedName>
        <fullName evidence="1">Uncharacterized protein</fullName>
    </submittedName>
</protein>
<proteinExistence type="predicted"/>
<keyword evidence="2" id="KW-1185">Reference proteome</keyword>
<dbReference type="Proteomes" id="UP000308600">
    <property type="component" value="Unassembled WGS sequence"/>
</dbReference>
<reference evidence="1 2" key="1">
    <citation type="journal article" date="2019" name="Nat. Ecol. Evol.">
        <title>Megaphylogeny resolves global patterns of mushroom evolution.</title>
        <authorList>
            <person name="Varga T."/>
            <person name="Krizsan K."/>
            <person name="Foldi C."/>
            <person name="Dima B."/>
            <person name="Sanchez-Garcia M."/>
            <person name="Sanchez-Ramirez S."/>
            <person name="Szollosi G.J."/>
            <person name="Szarkandi J.G."/>
            <person name="Papp V."/>
            <person name="Albert L."/>
            <person name="Andreopoulos W."/>
            <person name="Angelini C."/>
            <person name="Antonin V."/>
            <person name="Barry K.W."/>
            <person name="Bougher N.L."/>
            <person name="Buchanan P."/>
            <person name="Buyck B."/>
            <person name="Bense V."/>
            <person name="Catcheside P."/>
            <person name="Chovatia M."/>
            <person name="Cooper J."/>
            <person name="Damon W."/>
            <person name="Desjardin D."/>
            <person name="Finy P."/>
            <person name="Geml J."/>
            <person name="Haridas S."/>
            <person name="Hughes K."/>
            <person name="Justo A."/>
            <person name="Karasinski D."/>
            <person name="Kautmanova I."/>
            <person name="Kiss B."/>
            <person name="Kocsube S."/>
            <person name="Kotiranta H."/>
            <person name="LaButti K.M."/>
            <person name="Lechner B.E."/>
            <person name="Liimatainen K."/>
            <person name="Lipzen A."/>
            <person name="Lukacs Z."/>
            <person name="Mihaltcheva S."/>
            <person name="Morgado L.N."/>
            <person name="Niskanen T."/>
            <person name="Noordeloos M.E."/>
            <person name="Ohm R.A."/>
            <person name="Ortiz-Santana B."/>
            <person name="Ovrebo C."/>
            <person name="Racz N."/>
            <person name="Riley R."/>
            <person name="Savchenko A."/>
            <person name="Shiryaev A."/>
            <person name="Soop K."/>
            <person name="Spirin V."/>
            <person name="Szebenyi C."/>
            <person name="Tomsovsky M."/>
            <person name="Tulloss R.E."/>
            <person name="Uehling J."/>
            <person name="Grigoriev I.V."/>
            <person name="Vagvolgyi C."/>
            <person name="Papp T."/>
            <person name="Martin F.M."/>
            <person name="Miettinen O."/>
            <person name="Hibbett D.S."/>
            <person name="Nagy L.G."/>
        </authorList>
    </citation>
    <scope>NUCLEOTIDE SEQUENCE [LARGE SCALE GENOMIC DNA]</scope>
    <source>
        <strain evidence="1 2">NL-1719</strain>
    </source>
</reference>
<gene>
    <name evidence="1" type="ORF">BDN72DRAFT_862114</name>
</gene>
<accession>A0ACD3AD34</accession>
<organism evidence="1 2">
    <name type="scientific">Pluteus cervinus</name>
    <dbReference type="NCBI Taxonomy" id="181527"/>
    <lineage>
        <taxon>Eukaryota</taxon>
        <taxon>Fungi</taxon>
        <taxon>Dikarya</taxon>
        <taxon>Basidiomycota</taxon>
        <taxon>Agaricomycotina</taxon>
        <taxon>Agaricomycetes</taxon>
        <taxon>Agaricomycetidae</taxon>
        <taxon>Agaricales</taxon>
        <taxon>Pluteineae</taxon>
        <taxon>Pluteaceae</taxon>
        <taxon>Pluteus</taxon>
    </lineage>
</organism>
<evidence type="ECO:0000313" key="2">
    <source>
        <dbReference type="Proteomes" id="UP000308600"/>
    </source>
</evidence>
<name>A0ACD3AD34_9AGAR</name>